<accession>A0A9P7MN15</accession>
<evidence type="ECO:0000313" key="2">
    <source>
        <dbReference type="EMBL" id="KAG5960089.1"/>
    </source>
</evidence>
<organism evidence="2 3">
    <name type="scientific">Claviceps arundinis</name>
    <dbReference type="NCBI Taxonomy" id="1623583"/>
    <lineage>
        <taxon>Eukaryota</taxon>
        <taxon>Fungi</taxon>
        <taxon>Dikarya</taxon>
        <taxon>Ascomycota</taxon>
        <taxon>Pezizomycotina</taxon>
        <taxon>Sordariomycetes</taxon>
        <taxon>Hypocreomycetidae</taxon>
        <taxon>Hypocreales</taxon>
        <taxon>Clavicipitaceae</taxon>
        <taxon>Claviceps</taxon>
    </lineage>
</organism>
<dbReference type="PANTHER" id="PTHR35596:SF2">
    <property type="entry name" value="MICROBIAL-TYPE PARG CATALYTIC DOMAIN-CONTAINING PROTEIN"/>
    <property type="match status" value="1"/>
</dbReference>
<evidence type="ECO:0008006" key="4">
    <source>
        <dbReference type="Google" id="ProtNLM"/>
    </source>
</evidence>
<dbReference type="AlphaFoldDB" id="A0A9P7MN15"/>
<sequence>MDNGNLPQQMAEETENLLPSSFPPVLSRPISYEFDEPTTNITGQIQSTDPPEFRVVHDDPVKVALDYAAANGGIRVPFICAAHPQSPGRRHMDELPTYEEDFCFRSNLWDTLTRTRPNMFVLPHHPISQIGGVFSSRVAVYLGPRSDNYTKLNPIPDLPVISVPPVRKPRAKGNGSLYAYAEDKSIMRQKICGALRICVHHRYDRVVIGDFGLGDGFLNPPQELAEIWRDLFLFDPILRGQFRSVHFVFTDPLQSTTQCHRDEKQKRNESKRLKRMLARDGDGTSSSRKEGAPRGPSSQRAPTDMEVFESVFHPNEIERVRKEAASSSSTNTMPSYS</sequence>
<feature type="region of interest" description="Disordered" evidence="1">
    <location>
        <begin position="258"/>
        <end position="308"/>
    </location>
</feature>
<dbReference type="PANTHER" id="PTHR35596">
    <property type="entry name" value="DUF2263 DOMAIN-CONTAINING PROTEIN"/>
    <property type="match status" value="1"/>
</dbReference>
<dbReference type="EMBL" id="SRPS01000300">
    <property type="protein sequence ID" value="KAG5960089.1"/>
    <property type="molecule type" value="Genomic_DNA"/>
</dbReference>
<protein>
    <recommendedName>
        <fullName evidence="4">Microbial-type PARG catalytic domain-containing protein</fullName>
    </recommendedName>
</protein>
<comment type="caution">
    <text evidence="2">The sequence shown here is derived from an EMBL/GenBank/DDBJ whole genome shotgun (WGS) entry which is preliminary data.</text>
</comment>
<feature type="region of interest" description="Disordered" evidence="1">
    <location>
        <begin position="1"/>
        <end position="22"/>
    </location>
</feature>
<dbReference type="Proteomes" id="UP000784919">
    <property type="component" value="Unassembled WGS sequence"/>
</dbReference>
<proteinExistence type="predicted"/>
<dbReference type="OrthoDB" id="9985428at2759"/>
<name>A0A9P7MN15_9HYPO</name>
<feature type="compositionally biased region" description="Basic and acidic residues" evidence="1">
    <location>
        <begin position="259"/>
        <end position="292"/>
    </location>
</feature>
<evidence type="ECO:0000256" key="1">
    <source>
        <dbReference type="SAM" id="MobiDB-lite"/>
    </source>
</evidence>
<evidence type="ECO:0000313" key="3">
    <source>
        <dbReference type="Proteomes" id="UP000784919"/>
    </source>
</evidence>
<dbReference type="Gene3D" id="3.40.220.10">
    <property type="entry name" value="Leucine Aminopeptidase, subunit E, domain 1"/>
    <property type="match status" value="1"/>
</dbReference>
<gene>
    <name evidence="2" type="ORF">E4U56_004657</name>
</gene>
<reference evidence="2" key="1">
    <citation type="journal article" date="2020" name="bioRxiv">
        <title>Whole genome comparisons of ergot fungi reveals the divergence and evolution of species within the genus Claviceps are the result of varying mechanisms driving genome evolution and host range expansion.</title>
        <authorList>
            <person name="Wyka S.A."/>
            <person name="Mondo S.J."/>
            <person name="Liu M."/>
            <person name="Dettman J."/>
            <person name="Nalam V."/>
            <person name="Broders K.D."/>
        </authorList>
    </citation>
    <scope>NUCLEOTIDE SEQUENCE</scope>
    <source>
        <strain evidence="2">CCC 1102</strain>
    </source>
</reference>
<dbReference type="InterPro" id="IPR043472">
    <property type="entry name" value="Macro_dom-like"/>
</dbReference>